<keyword evidence="3" id="KW-1185">Reference proteome</keyword>
<keyword evidence="1" id="KW-0812">Transmembrane</keyword>
<keyword evidence="1" id="KW-0472">Membrane</keyword>
<feature type="transmembrane region" description="Helical" evidence="1">
    <location>
        <begin position="12"/>
        <end position="34"/>
    </location>
</feature>
<evidence type="ECO:0000313" key="2">
    <source>
        <dbReference type="EMBL" id="SET63989.1"/>
    </source>
</evidence>
<accession>A0A1I0G2A6</accession>
<keyword evidence="1" id="KW-1133">Transmembrane helix</keyword>
<proteinExistence type="predicted"/>
<dbReference type="Gene3D" id="3.30.700.10">
    <property type="entry name" value="Glycoprotein, Type 4 Pilin"/>
    <property type="match status" value="1"/>
</dbReference>
<dbReference type="InterPro" id="IPR045584">
    <property type="entry name" value="Pilin-like"/>
</dbReference>
<sequence length="176" mass="18841">MTLNGLKQGFTLIELVVVIVILGILAVTAAPYFINLQDDARTADLEGIKAAFVTEAELVYAKALIDGKESNLSDSVEYTADTSKTAAIKYGYPTAAEMINLLGIDASEGATSTDTDFKYKVTPGTGGGGDTLIIYFASSGKVYDDIKYYTESCIVFYTEPIDANPSDPIFTVEECP</sequence>
<dbReference type="SUPFAM" id="SSF54523">
    <property type="entry name" value="Pili subunits"/>
    <property type="match status" value="1"/>
</dbReference>
<dbReference type="InterPro" id="IPR012902">
    <property type="entry name" value="N_methyl_site"/>
</dbReference>
<organism evidence="2 3">
    <name type="scientific">Thalassotalea agarivorans</name>
    <name type="common">Thalassomonas agarivorans</name>
    <dbReference type="NCBI Taxonomy" id="349064"/>
    <lineage>
        <taxon>Bacteria</taxon>
        <taxon>Pseudomonadati</taxon>
        <taxon>Pseudomonadota</taxon>
        <taxon>Gammaproteobacteria</taxon>
        <taxon>Alteromonadales</taxon>
        <taxon>Colwelliaceae</taxon>
        <taxon>Thalassotalea</taxon>
    </lineage>
</organism>
<protein>
    <submittedName>
        <fullName evidence="2">MSHA pilin protein MshA</fullName>
    </submittedName>
</protein>
<dbReference type="Pfam" id="PF07963">
    <property type="entry name" value="N_methyl"/>
    <property type="match status" value="1"/>
</dbReference>
<evidence type="ECO:0000313" key="3">
    <source>
        <dbReference type="Proteomes" id="UP000199308"/>
    </source>
</evidence>
<dbReference type="RefSeq" id="WP_177168908.1">
    <property type="nucleotide sequence ID" value="NZ_AP027363.1"/>
</dbReference>
<dbReference type="PROSITE" id="PS00409">
    <property type="entry name" value="PROKAR_NTER_METHYL"/>
    <property type="match status" value="1"/>
</dbReference>
<dbReference type="NCBIfam" id="TIGR02532">
    <property type="entry name" value="IV_pilin_GFxxxE"/>
    <property type="match status" value="1"/>
</dbReference>
<reference evidence="2 3" key="1">
    <citation type="submission" date="2016-10" db="EMBL/GenBank/DDBJ databases">
        <authorList>
            <person name="de Groot N.N."/>
        </authorList>
    </citation>
    <scope>NUCLEOTIDE SEQUENCE [LARGE SCALE GENOMIC DNA]</scope>
    <source>
        <strain evidence="2 3">DSM 19706</strain>
    </source>
</reference>
<dbReference type="AlphaFoldDB" id="A0A1I0G2A6"/>
<evidence type="ECO:0000256" key="1">
    <source>
        <dbReference type="SAM" id="Phobius"/>
    </source>
</evidence>
<gene>
    <name evidence="2" type="ORF">SAMN05660429_02299</name>
</gene>
<name>A0A1I0G2A6_THASX</name>
<dbReference type="Proteomes" id="UP000199308">
    <property type="component" value="Unassembled WGS sequence"/>
</dbReference>
<dbReference type="STRING" id="349064.SAMN05660429_02299"/>
<dbReference type="EMBL" id="FOHK01000010">
    <property type="protein sequence ID" value="SET63989.1"/>
    <property type="molecule type" value="Genomic_DNA"/>
</dbReference>